<protein>
    <recommendedName>
        <fullName evidence="1">DUF5641 domain-containing protein</fullName>
    </recommendedName>
</protein>
<accession>A0A4Y2L781</accession>
<sequence length="158" mass="17658">MVAWILRFINNCNKNSVSKSSKLILSEIENAETVLIGDDSKKRLNWPLAIIMEVLPGRDGKVRTVKVKTQSGVTTRPVQRIYPLELSVNQVDSLKHEMINIVKKTVCSGSSYGVNEYGLDLFNQNMCFLSSSIHSKGGEDVGCKNLRHSMGVWSMRSL</sequence>
<dbReference type="OrthoDB" id="6436576at2759"/>
<keyword evidence="3" id="KW-1185">Reference proteome</keyword>
<feature type="non-terminal residue" evidence="2">
    <location>
        <position position="158"/>
    </location>
</feature>
<evidence type="ECO:0000259" key="1">
    <source>
        <dbReference type="Pfam" id="PF18701"/>
    </source>
</evidence>
<dbReference type="Proteomes" id="UP000499080">
    <property type="component" value="Unassembled WGS sequence"/>
</dbReference>
<name>A0A4Y2L781_ARAVE</name>
<feature type="domain" description="DUF5641" evidence="1">
    <location>
        <begin position="26"/>
        <end position="84"/>
    </location>
</feature>
<organism evidence="2 3">
    <name type="scientific">Araneus ventricosus</name>
    <name type="common">Orbweaver spider</name>
    <name type="synonym">Epeira ventricosa</name>
    <dbReference type="NCBI Taxonomy" id="182803"/>
    <lineage>
        <taxon>Eukaryota</taxon>
        <taxon>Metazoa</taxon>
        <taxon>Ecdysozoa</taxon>
        <taxon>Arthropoda</taxon>
        <taxon>Chelicerata</taxon>
        <taxon>Arachnida</taxon>
        <taxon>Araneae</taxon>
        <taxon>Araneomorphae</taxon>
        <taxon>Entelegynae</taxon>
        <taxon>Araneoidea</taxon>
        <taxon>Araneidae</taxon>
        <taxon>Araneus</taxon>
    </lineage>
</organism>
<dbReference type="Pfam" id="PF18701">
    <property type="entry name" value="DUF5641"/>
    <property type="match status" value="1"/>
</dbReference>
<evidence type="ECO:0000313" key="2">
    <source>
        <dbReference type="EMBL" id="GBN10545.1"/>
    </source>
</evidence>
<dbReference type="InterPro" id="IPR040676">
    <property type="entry name" value="DUF5641"/>
</dbReference>
<comment type="caution">
    <text evidence="2">The sequence shown here is derived from an EMBL/GenBank/DDBJ whole genome shotgun (WGS) entry which is preliminary data.</text>
</comment>
<dbReference type="EMBL" id="BGPR01117638">
    <property type="protein sequence ID" value="GBN10545.1"/>
    <property type="molecule type" value="Genomic_DNA"/>
</dbReference>
<gene>
    <name evidence="2" type="ORF">AVEN_201267_1</name>
</gene>
<dbReference type="AlphaFoldDB" id="A0A4Y2L781"/>
<proteinExistence type="predicted"/>
<reference evidence="2 3" key="1">
    <citation type="journal article" date="2019" name="Sci. Rep.">
        <title>Orb-weaving spider Araneus ventricosus genome elucidates the spidroin gene catalogue.</title>
        <authorList>
            <person name="Kono N."/>
            <person name="Nakamura H."/>
            <person name="Ohtoshi R."/>
            <person name="Moran D.A.P."/>
            <person name="Shinohara A."/>
            <person name="Yoshida Y."/>
            <person name="Fujiwara M."/>
            <person name="Mori M."/>
            <person name="Tomita M."/>
            <person name="Arakawa K."/>
        </authorList>
    </citation>
    <scope>NUCLEOTIDE SEQUENCE [LARGE SCALE GENOMIC DNA]</scope>
</reference>
<evidence type="ECO:0000313" key="3">
    <source>
        <dbReference type="Proteomes" id="UP000499080"/>
    </source>
</evidence>